<dbReference type="AlphaFoldDB" id="A0A4P6P2X3"/>
<evidence type="ECO:0000313" key="2">
    <source>
        <dbReference type="Proteomes" id="UP000290244"/>
    </source>
</evidence>
<accession>A0A4P6P2X3</accession>
<dbReference type="EMBL" id="CP034759">
    <property type="protein sequence ID" value="QBG35671.1"/>
    <property type="molecule type" value="Genomic_DNA"/>
</dbReference>
<reference evidence="1 2" key="1">
    <citation type="submission" date="2018-12" db="EMBL/GenBank/DDBJ databases">
        <title>Complete genome of Litorilituus sediminis.</title>
        <authorList>
            <person name="Liu A."/>
            <person name="Rong J."/>
        </authorList>
    </citation>
    <scope>NUCLEOTIDE SEQUENCE [LARGE SCALE GENOMIC DNA]</scope>
    <source>
        <strain evidence="1 2">JCM 17549</strain>
    </source>
</reference>
<dbReference type="KEGG" id="lsd:EMK97_08090"/>
<sequence length="76" mass="9049">MKRIEVEQLIRDFCSGDKDINMNEIKDAFKLLNIEHETTSDYILQLYDIPNNEKEKAEYIDTAIKEFRKMHTAINI</sequence>
<evidence type="ECO:0000313" key="1">
    <source>
        <dbReference type="EMBL" id="QBG35671.1"/>
    </source>
</evidence>
<dbReference type="Proteomes" id="UP000290244">
    <property type="component" value="Chromosome"/>
</dbReference>
<organism evidence="1 2">
    <name type="scientific">Litorilituus sediminis</name>
    <dbReference type="NCBI Taxonomy" id="718192"/>
    <lineage>
        <taxon>Bacteria</taxon>
        <taxon>Pseudomonadati</taxon>
        <taxon>Pseudomonadota</taxon>
        <taxon>Gammaproteobacteria</taxon>
        <taxon>Alteromonadales</taxon>
        <taxon>Colwelliaceae</taxon>
        <taxon>Litorilituus</taxon>
    </lineage>
</organism>
<proteinExistence type="predicted"/>
<keyword evidence="2" id="KW-1185">Reference proteome</keyword>
<dbReference type="RefSeq" id="WP_130601074.1">
    <property type="nucleotide sequence ID" value="NZ_CP034759.1"/>
</dbReference>
<protein>
    <submittedName>
        <fullName evidence="1">Uncharacterized protein</fullName>
    </submittedName>
</protein>
<name>A0A4P6P2X3_9GAMM</name>
<gene>
    <name evidence="1" type="ORF">EMK97_08090</name>
</gene>